<reference evidence="2" key="1">
    <citation type="submission" date="2020-05" db="EMBL/GenBank/DDBJ databases">
        <title>WGS assembly of Panicum virgatum.</title>
        <authorList>
            <person name="Lovell J.T."/>
            <person name="Jenkins J."/>
            <person name="Shu S."/>
            <person name="Juenger T.E."/>
            <person name="Schmutz J."/>
        </authorList>
    </citation>
    <scope>NUCLEOTIDE SEQUENCE</scope>
    <source>
        <strain evidence="2">AP13</strain>
    </source>
</reference>
<protein>
    <submittedName>
        <fullName evidence="2">Uncharacterized protein</fullName>
    </submittedName>
</protein>
<dbReference type="Proteomes" id="UP000823388">
    <property type="component" value="Chromosome 7K"/>
</dbReference>
<comment type="caution">
    <text evidence="2">The sequence shown here is derived from an EMBL/GenBank/DDBJ whole genome shotgun (WGS) entry which is preliminary data.</text>
</comment>
<gene>
    <name evidence="2" type="ORF">PVAP13_7KG008800</name>
</gene>
<organism evidence="2 3">
    <name type="scientific">Panicum virgatum</name>
    <name type="common">Blackwell switchgrass</name>
    <dbReference type="NCBI Taxonomy" id="38727"/>
    <lineage>
        <taxon>Eukaryota</taxon>
        <taxon>Viridiplantae</taxon>
        <taxon>Streptophyta</taxon>
        <taxon>Embryophyta</taxon>
        <taxon>Tracheophyta</taxon>
        <taxon>Spermatophyta</taxon>
        <taxon>Magnoliopsida</taxon>
        <taxon>Liliopsida</taxon>
        <taxon>Poales</taxon>
        <taxon>Poaceae</taxon>
        <taxon>PACMAD clade</taxon>
        <taxon>Panicoideae</taxon>
        <taxon>Panicodae</taxon>
        <taxon>Paniceae</taxon>
        <taxon>Panicinae</taxon>
        <taxon>Panicum</taxon>
        <taxon>Panicum sect. Hiantes</taxon>
    </lineage>
</organism>
<accession>A0A8T0QFN6</accession>
<name>A0A8T0QFN6_PANVG</name>
<evidence type="ECO:0000313" key="2">
    <source>
        <dbReference type="EMBL" id="KAG2571342.1"/>
    </source>
</evidence>
<proteinExistence type="predicted"/>
<sequence>MCKGEIKHVGSSNGASRPSRNSLPNALRLPGQPPCSCRDLGHEVTFTLSPSPPRITGNASRSPPTVAAPDAQCDTMPTAPAEHLDLDLGDTSSDTDDDFSIGLNQLNLPAIPTGVDSLGGPDASAS</sequence>
<dbReference type="AlphaFoldDB" id="A0A8T0QFN6"/>
<feature type="compositionally biased region" description="Polar residues" evidence="1">
    <location>
        <begin position="10"/>
        <end position="24"/>
    </location>
</feature>
<evidence type="ECO:0000313" key="3">
    <source>
        <dbReference type="Proteomes" id="UP000823388"/>
    </source>
</evidence>
<dbReference type="EMBL" id="CM029049">
    <property type="protein sequence ID" value="KAG2571342.1"/>
    <property type="molecule type" value="Genomic_DNA"/>
</dbReference>
<keyword evidence="3" id="KW-1185">Reference proteome</keyword>
<evidence type="ECO:0000256" key="1">
    <source>
        <dbReference type="SAM" id="MobiDB-lite"/>
    </source>
</evidence>
<feature type="region of interest" description="Disordered" evidence="1">
    <location>
        <begin position="1"/>
        <end position="30"/>
    </location>
</feature>
<feature type="region of interest" description="Disordered" evidence="1">
    <location>
        <begin position="47"/>
        <end position="97"/>
    </location>
</feature>